<dbReference type="RefSeq" id="WP_185055230.1">
    <property type="nucleotide sequence ID" value="NZ_BAABIX010000019.1"/>
</dbReference>
<dbReference type="NCBIfam" id="TIGR03559">
    <property type="entry name" value="F420_Rv3520c"/>
    <property type="match status" value="1"/>
</dbReference>
<dbReference type="Proteomes" id="UP000578449">
    <property type="component" value="Unassembled WGS sequence"/>
</dbReference>
<dbReference type="GO" id="GO:0016705">
    <property type="term" value="F:oxidoreductase activity, acting on paired donors, with incorporation or reduction of molecular oxygen"/>
    <property type="evidence" value="ECO:0007669"/>
    <property type="project" value="InterPro"/>
</dbReference>
<dbReference type="InterPro" id="IPR011251">
    <property type="entry name" value="Luciferase-like_dom"/>
</dbReference>
<dbReference type="InterPro" id="IPR050564">
    <property type="entry name" value="F420-G6PD/mer"/>
</dbReference>
<feature type="domain" description="Luciferase-like" evidence="2">
    <location>
        <begin position="7"/>
        <end position="320"/>
    </location>
</feature>
<evidence type="ECO:0000259" key="2">
    <source>
        <dbReference type="Pfam" id="PF00296"/>
    </source>
</evidence>
<dbReference type="EMBL" id="JACHGN010000023">
    <property type="protein sequence ID" value="MBB5138345.1"/>
    <property type="molecule type" value="Genomic_DNA"/>
</dbReference>
<evidence type="ECO:0000256" key="1">
    <source>
        <dbReference type="ARBA" id="ARBA00023002"/>
    </source>
</evidence>
<comment type="caution">
    <text evidence="3">The sequence shown here is derived from an EMBL/GenBank/DDBJ whole genome shotgun (WGS) entry which is preliminary data.</text>
</comment>
<keyword evidence="1" id="KW-0560">Oxidoreductase</keyword>
<dbReference type="InterPro" id="IPR019951">
    <property type="entry name" value="F420_OxRdatse_Rv3520c_pred"/>
</dbReference>
<dbReference type="InterPro" id="IPR036661">
    <property type="entry name" value="Luciferase-like_sf"/>
</dbReference>
<dbReference type="Gene3D" id="3.20.20.30">
    <property type="entry name" value="Luciferase-like domain"/>
    <property type="match status" value="1"/>
</dbReference>
<keyword evidence="4" id="KW-1185">Reference proteome</keyword>
<accession>A0A840PQT3</accession>
<gene>
    <name evidence="3" type="ORF">HNP84_008099</name>
</gene>
<evidence type="ECO:0000313" key="4">
    <source>
        <dbReference type="Proteomes" id="UP000578449"/>
    </source>
</evidence>
<organism evidence="3 4">
    <name type="scientific">Thermocatellispora tengchongensis</name>
    <dbReference type="NCBI Taxonomy" id="1073253"/>
    <lineage>
        <taxon>Bacteria</taxon>
        <taxon>Bacillati</taxon>
        <taxon>Actinomycetota</taxon>
        <taxon>Actinomycetes</taxon>
        <taxon>Streptosporangiales</taxon>
        <taxon>Streptosporangiaceae</taxon>
        <taxon>Thermocatellispora</taxon>
    </lineage>
</organism>
<sequence>MRIGLALGYHGEPMTQIAPLVELADRIGVDSVWSVEEYGADGVSVLAYLAARTERIKLGTGVLQLAGRTPANTAMTALTLDILSEGRLLLGLGVSVPWIVEGWHGVPYGRPLTRTREYVQILRAAIRCEERVTHDGEYYRLPYHGPGSTGRARPVKALLDPVRTTIPTYLAAIGPGMVRLAGEIADGWLPGFYSPEREGVITAPLDEGLKRAGRDREAVDITVITHAVRTRDLAKARDELRPLYAAYLGPDVPGVRNTYFDLAREIGFEAEAETIRAHHREGRRAEAIAAVPDALLDEVALLGPLPRIVDRLAAWKESRVGTLALITRDRTLLEAVLSA</sequence>
<name>A0A840PQT3_9ACTN</name>
<dbReference type="CDD" id="cd01097">
    <property type="entry name" value="Tetrahydromethanopterin_reductase"/>
    <property type="match status" value="1"/>
</dbReference>
<protein>
    <submittedName>
        <fullName evidence="3">F420-dependent oxidoreductase-like protein</fullName>
    </submittedName>
</protein>
<dbReference type="AlphaFoldDB" id="A0A840PQT3"/>
<dbReference type="Pfam" id="PF00296">
    <property type="entry name" value="Bac_luciferase"/>
    <property type="match status" value="1"/>
</dbReference>
<proteinExistence type="predicted"/>
<dbReference type="SUPFAM" id="SSF51679">
    <property type="entry name" value="Bacterial luciferase-like"/>
    <property type="match status" value="1"/>
</dbReference>
<dbReference type="PANTHER" id="PTHR43244:SF1">
    <property type="entry name" value="5,10-METHYLENETETRAHYDROMETHANOPTERIN REDUCTASE"/>
    <property type="match status" value="1"/>
</dbReference>
<reference evidence="3 4" key="1">
    <citation type="submission" date="2020-08" db="EMBL/GenBank/DDBJ databases">
        <title>Genomic Encyclopedia of Type Strains, Phase IV (KMG-IV): sequencing the most valuable type-strain genomes for metagenomic binning, comparative biology and taxonomic classification.</title>
        <authorList>
            <person name="Goeker M."/>
        </authorList>
    </citation>
    <scope>NUCLEOTIDE SEQUENCE [LARGE SCALE GENOMIC DNA]</scope>
    <source>
        <strain evidence="3 4">DSM 45615</strain>
    </source>
</reference>
<dbReference type="PANTHER" id="PTHR43244">
    <property type="match status" value="1"/>
</dbReference>
<evidence type="ECO:0000313" key="3">
    <source>
        <dbReference type="EMBL" id="MBB5138345.1"/>
    </source>
</evidence>